<dbReference type="Pfam" id="PF13643">
    <property type="entry name" value="DUF4145"/>
    <property type="match status" value="1"/>
</dbReference>
<dbReference type="Proteomes" id="UP000541058">
    <property type="component" value="Unassembled WGS sequence"/>
</dbReference>
<dbReference type="InterPro" id="IPR001650">
    <property type="entry name" value="Helicase_C-like"/>
</dbReference>
<keyword evidence="1" id="KW-0175">Coiled coil</keyword>
<dbReference type="SUPFAM" id="SSF52540">
    <property type="entry name" value="P-loop containing nucleoside triphosphate hydrolases"/>
    <property type="match status" value="2"/>
</dbReference>
<feature type="non-terminal residue" evidence="4">
    <location>
        <position position="1100"/>
    </location>
</feature>
<dbReference type="GO" id="GO:0009307">
    <property type="term" value="P:DNA restriction-modification system"/>
    <property type="evidence" value="ECO:0007669"/>
    <property type="project" value="UniProtKB-KW"/>
</dbReference>
<dbReference type="GO" id="GO:0005524">
    <property type="term" value="F:ATP binding"/>
    <property type="evidence" value="ECO:0007669"/>
    <property type="project" value="UniProtKB-KW"/>
</dbReference>
<evidence type="ECO:0000313" key="5">
    <source>
        <dbReference type="Proteomes" id="UP000541058"/>
    </source>
</evidence>
<gene>
    <name evidence="4" type="ORF">GX355_04480</name>
</gene>
<dbReference type="GO" id="GO:0004386">
    <property type="term" value="F:helicase activity"/>
    <property type="evidence" value="ECO:0007669"/>
    <property type="project" value="UniProtKB-KW"/>
</dbReference>
<dbReference type="GO" id="GO:0005829">
    <property type="term" value="C:cytosol"/>
    <property type="evidence" value="ECO:0007669"/>
    <property type="project" value="TreeGrafter"/>
</dbReference>
<dbReference type="CDD" id="cd18032">
    <property type="entry name" value="DEXHc_RE_I_III_res"/>
    <property type="match status" value="1"/>
</dbReference>
<proteinExistence type="predicted"/>
<dbReference type="Pfam" id="PF04313">
    <property type="entry name" value="HSDR_N"/>
    <property type="match status" value="1"/>
</dbReference>
<feature type="domain" description="Helicase C-terminal" evidence="3">
    <location>
        <begin position="593"/>
        <end position="758"/>
    </location>
</feature>
<evidence type="ECO:0000256" key="1">
    <source>
        <dbReference type="SAM" id="Coils"/>
    </source>
</evidence>
<dbReference type="InterPro" id="IPR014001">
    <property type="entry name" value="Helicase_ATP-bd"/>
</dbReference>
<dbReference type="Pfam" id="PF08463">
    <property type="entry name" value="EcoEI_R_C"/>
    <property type="match status" value="1"/>
</dbReference>
<dbReference type="PROSITE" id="PS51194">
    <property type="entry name" value="HELICASE_CTER"/>
    <property type="match status" value="1"/>
</dbReference>
<sequence>MTNFEFLKEKDQYESFMSACLEAERSLQISSATTAILSRRALELAVKWMYSFDEELKLPYDDRLSALIHEQSFRSIIDQDLFPLIRYIVKLGNVAVHTNSKISRDEAVTTLRNLHEFISWIDYCYSAEYTANPFDETLLSSTNESRKRKEEYQDLFEKLSARDRKLKDIIEENENLRKQITETRIHNQGDRDFDFQVDEISEAETRKRYIDVDLKLAGWSFGKDIIEEYEVTGMPNDKGIGYVDYVLFGDNGKPLAVVEAKRTSIDINQGKQQAKLYADCLEKMHGQRPVIFLTNGFESRIWDDFEYPDRKVSGIYAKSDLVKLMERRHLKTPLENIMIKDNITNRAYQKEAIINVCEAYQSKKREALLVMATGSGKTRVSISLVDVLVRHNWVKNILFLADRTELVRQAKNSYNNLLPSLSLCNLLEDKESPELSRMIFSTYQTMMNAIDGTKREDGNTLFTPGHFDLIIIDESHRSIYKKYRAIFDYFDSLLVGLTATPKDEIDFNTYEIFGLESGNPTYAYELEQAIEEKYLVDYKTVESVSKFMEEGIFYDDLSEEEKEAFEETFDDEETFTEHISGSALNEWLFNNNTVDYVLNELMEKGIKVAGGDRIGKTIIFAKNAKHAKHIVERFNHLYPHYGGKFCQQVDYSIKYAHSIIDDFKGKDDQPHIAVSVDMLDTGIDVPEVVNLVFFKKVRSKTKFWQMIGRGTRLCEDLFGPGQDKEYFLIFDYVGNFEFFRENKDGIEGNVVVSLTERLFNLRAEIVKELQSIDYQVEPYMSHRNGLVNELLTEVRRLSEDNFQVRMNIKYVHKYQNEENWTALTSQSVTELKEQVAPLIIPDEDDEMAKRFDNVMYKIELAYLTAKQPTRPIRTVVDTAENLSEIGTIPRILENKDMLLKVQSTEFWDEANIFELEEVREVMRDLVQYLEKEERKTYYTNFQDTFHTIADGTPIYGANDLRNYKKRVNEYLEEHQDELTIYKLRYNKPLTKDDVAYLEKVLWNELGTREEYEKEYGNTPITKLVRQVVGLDREAVNAAFSEFLSEERLNAKQIQFVRLIIDYVVDKGYLERPALQDDPFRTLGSISELFEGNIQDVQAIL</sequence>
<dbReference type="Pfam" id="PF00271">
    <property type="entry name" value="Helicase_C"/>
    <property type="match status" value="1"/>
</dbReference>
<accession>A0A7X8GZR4</accession>
<dbReference type="PANTHER" id="PTHR47396">
    <property type="entry name" value="TYPE I RESTRICTION ENZYME ECOKI R PROTEIN"/>
    <property type="match status" value="1"/>
</dbReference>
<dbReference type="InterPro" id="IPR025285">
    <property type="entry name" value="DUF4145"/>
</dbReference>
<dbReference type="InterPro" id="IPR050742">
    <property type="entry name" value="Helicase_Restrict-Modif_Enz"/>
</dbReference>
<dbReference type="PROSITE" id="PS51192">
    <property type="entry name" value="HELICASE_ATP_BIND_1"/>
    <property type="match status" value="1"/>
</dbReference>
<evidence type="ECO:0000313" key="4">
    <source>
        <dbReference type="EMBL" id="NLJ18099.1"/>
    </source>
</evidence>
<dbReference type="PANTHER" id="PTHR47396:SF1">
    <property type="entry name" value="ATP-DEPENDENT HELICASE IRC3-RELATED"/>
    <property type="match status" value="1"/>
</dbReference>
<dbReference type="Gene3D" id="3.40.50.300">
    <property type="entry name" value="P-loop containing nucleotide triphosphate hydrolases"/>
    <property type="match status" value="2"/>
</dbReference>
<reference evidence="4 5" key="1">
    <citation type="journal article" date="2020" name="Biotechnol. Biofuels">
        <title>New insights from the biogas microbiome by comprehensive genome-resolved metagenomics of nearly 1600 species originating from multiple anaerobic digesters.</title>
        <authorList>
            <person name="Campanaro S."/>
            <person name="Treu L."/>
            <person name="Rodriguez-R L.M."/>
            <person name="Kovalovszki A."/>
            <person name="Ziels R.M."/>
            <person name="Maus I."/>
            <person name="Zhu X."/>
            <person name="Kougias P.G."/>
            <person name="Basile A."/>
            <person name="Luo G."/>
            <person name="Schluter A."/>
            <person name="Konstantinidis K.T."/>
            <person name="Angelidaki I."/>
        </authorList>
    </citation>
    <scope>NUCLEOTIDE SEQUENCE [LARGE SCALE GENOMIC DNA]</scope>
    <source>
        <strain evidence="4">AS23ysBPME_34</strain>
    </source>
</reference>
<dbReference type="CDD" id="cd18799">
    <property type="entry name" value="SF2_C_EcoAI-like"/>
    <property type="match status" value="1"/>
</dbReference>
<evidence type="ECO:0000259" key="3">
    <source>
        <dbReference type="PROSITE" id="PS51194"/>
    </source>
</evidence>
<keyword evidence="4" id="KW-0067">ATP-binding</keyword>
<dbReference type="GO" id="GO:0009035">
    <property type="term" value="F:type I site-specific deoxyribonuclease activity"/>
    <property type="evidence" value="ECO:0007669"/>
    <property type="project" value="UniProtKB-EC"/>
</dbReference>
<dbReference type="GO" id="GO:0003677">
    <property type="term" value="F:DNA binding"/>
    <property type="evidence" value="ECO:0007669"/>
    <property type="project" value="UniProtKB-KW"/>
</dbReference>
<feature type="coiled-coil region" evidence="1">
    <location>
        <begin position="915"/>
        <end position="977"/>
    </location>
</feature>
<keyword evidence="4" id="KW-0378">Hydrolase</keyword>
<feature type="domain" description="Helicase ATP-binding" evidence="2">
    <location>
        <begin position="358"/>
        <end position="519"/>
    </location>
</feature>
<evidence type="ECO:0000259" key="2">
    <source>
        <dbReference type="PROSITE" id="PS51192"/>
    </source>
</evidence>
<dbReference type="Pfam" id="PF04851">
    <property type="entry name" value="ResIII"/>
    <property type="match status" value="1"/>
</dbReference>
<keyword evidence="4" id="KW-0547">Nucleotide-binding</keyword>
<dbReference type="InterPro" id="IPR006935">
    <property type="entry name" value="Helicase/UvrB_N"/>
</dbReference>
<dbReference type="InterPro" id="IPR013670">
    <property type="entry name" value="EcoEI_R_C_dom"/>
</dbReference>
<dbReference type="InterPro" id="IPR007409">
    <property type="entry name" value="Restrct_endonuc_type1_HsdR_N"/>
</dbReference>
<comment type="caution">
    <text evidence="4">The sequence shown here is derived from an EMBL/GenBank/DDBJ whole genome shotgun (WGS) entry which is preliminary data.</text>
</comment>
<dbReference type="InterPro" id="IPR027417">
    <property type="entry name" value="P-loop_NTPase"/>
</dbReference>
<protein>
    <submittedName>
        <fullName evidence="4">DEAD/DEAH box helicase family protein</fullName>
    </submittedName>
</protein>
<dbReference type="Gene3D" id="3.90.1570.30">
    <property type="match status" value="1"/>
</dbReference>
<dbReference type="SMART" id="SM00487">
    <property type="entry name" value="DEXDc"/>
    <property type="match status" value="1"/>
</dbReference>
<keyword evidence="4" id="KW-0347">Helicase</keyword>
<dbReference type="RefSeq" id="WP_276647437.1">
    <property type="nucleotide sequence ID" value="NZ_JAAYSM010000137.1"/>
</dbReference>
<feature type="coiled-coil region" evidence="1">
    <location>
        <begin position="159"/>
        <end position="186"/>
    </location>
</feature>
<organism evidence="4 5">
    <name type="scientific">Globicatella sulfidifaciens</name>
    <dbReference type="NCBI Taxonomy" id="136093"/>
    <lineage>
        <taxon>Bacteria</taxon>
        <taxon>Bacillati</taxon>
        <taxon>Bacillota</taxon>
        <taxon>Bacilli</taxon>
        <taxon>Lactobacillales</taxon>
        <taxon>Aerococcaceae</taxon>
        <taxon>Globicatella</taxon>
    </lineage>
</organism>
<name>A0A7X8GZR4_9LACT</name>
<dbReference type="AlphaFoldDB" id="A0A7X8GZR4"/>
<dbReference type="EMBL" id="JAAYSM010000137">
    <property type="protein sequence ID" value="NLJ18099.1"/>
    <property type="molecule type" value="Genomic_DNA"/>
</dbReference>